<dbReference type="InterPro" id="IPR037171">
    <property type="entry name" value="NagB/RpiA_transferase-like"/>
</dbReference>
<reference evidence="2 3" key="1">
    <citation type="submission" date="2016-10" db="EMBL/GenBank/DDBJ databases">
        <title>Complete Genome Sequence of Peptococcaceae strain DCMF.</title>
        <authorList>
            <person name="Edwards R.J."/>
            <person name="Holland S.I."/>
            <person name="Deshpande N.P."/>
            <person name="Wong Y.K."/>
            <person name="Ertan H."/>
            <person name="Manefield M."/>
            <person name="Russell T.L."/>
            <person name="Lee M.J."/>
        </authorList>
    </citation>
    <scope>NUCLEOTIDE SEQUENCE [LARGE SCALE GENOMIC DNA]</scope>
    <source>
        <strain evidence="2 3">DCMF</strain>
    </source>
</reference>
<sequence>MKNAVGREIPENIPGLNKIRPFEGAFAYQPTGRLVGPKIPVNVPRTEKTLKSIDQAIEATGLRDGMTISFHHHFRNGDYVMLMVIEAVARKGIKDLTIAPSSLSAVQDCLIPYIDRGVITAIETSGIREKLGDLVCSGKLSKPVIIRTHGGRARAIESGETHIDVAFIGAPACDTYGNINGVDGPSACGSLGYPMVDAAYADRVVAITDNLVPHPLYPISIPQSLVDFIVVVDKIGDPNGIATGSLRISNNPKEQVISRYAAEVIEYSGYFKDSFSLQLGSGGASLTAAKFIKEKMLKQKIAASFGVGGITGVMVEMHEQGLIKRLFDTQTFDTPSIRSLKENPCHVEVSASLYANPHSRGPIVNNVDFVILSATEVDVDFNVNVLTGSTGRLMGAPGGHPDTSAGSSVSIIVLPLIRGRRPMIQDRVYTVVTPGETVDVIVTDYGVSVNPKRKDLIDNLRNSSLPVMKIEELQRKAYQMTGIPTPPLPPSDEVVAVVEYRDGSIIDVIRKSK</sequence>
<keyword evidence="1 2" id="KW-0456">Lyase</keyword>
<evidence type="ECO:0000313" key="3">
    <source>
        <dbReference type="Proteomes" id="UP000323521"/>
    </source>
</evidence>
<dbReference type="PANTHER" id="PTHR40596">
    <property type="entry name" value="CITRATE LYASE ALPHA CHAIN"/>
    <property type="match status" value="1"/>
</dbReference>
<comment type="subcellular location">
    <subcellularLocation>
        <location evidence="1">Cytoplasm</location>
    </subcellularLocation>
</comment>
<dbReference type="NCBIfam" id="TIGR01584">
    <property type="entry name" value="citF"/>
    <property type="match status" value="1"/>
</dbReference>
<comment type="catalytic activity">
    <reaction evidence="1">
        <text>citrate = oxaloacetate + acetate</text>
        <dbReference type="Rhea" id="RHEA:10760"/>
        <dbReference type="ChEBI" id="CHEBI:16452"/>
        <dbReference type="ChEBI" id="CHEBI:16947"/>
        <dbReference type="ChEBI" id="CHEBI:30089"/>
        <dbReference type="EC" id="4.1.3.6"/>
    </reaction>
</comment>
<evidence type="ECO:0000256" key="1">
    <source>
        <dbReference type="PIRNR" id="PIRNR009451"/>
    </source>
</evidence>
<dbReference type="Pfam" id="PF04223">
    <property type="entry name" value="CitF"/>
    <property type="match status" value="1"/>
</dbReference>
<keyword evidence="1" id="KW-0963">Cytoplasm</keyword>
<dbReference type="Gene3D" id="3.40.1080.10">
    <property type="entry name" value="Glutaconate Coenzyme A-transferase"/>
    <property type="match status" value="2"/>
</dbReference>
<dbReference type="PANTHER" id="PTHR40596:SF1">
    <property type="entry name" value="CITRATE LYASE ALPHA CHAIN"/>
    <property type="match status" value="1"/>
</dbReference>
<dbReference type="EC" id="4.1.3.6" evidence="1"/>
<evidence type="ECO:0000313" key="2">
    <source>
        <dbReference type="EMBL" id="ATW24984.1"/>
    </source>
</evidence>
<dbReference type="GO" id="GO:0008815">
    <property type="term" value="F:citrate (pro-3S)-lyase activity"/>
    <property type="evidence" value="ECO:0007669"/>
    <property type="project" value="UniProtKB-UniRule"/>
</dbReference>
<dbReference type="AlphaFoldDB" id="A0A3G1KR95"/>
<dbReference type="EC" id="2.8.3.10" evidence="1"/>
<dbReference type="GO" id="GO:0009346">
    <property type="term" value="C:ATP-independent citrate lyase complex"/>
    <property type="evidence" value="ECO:0007669"/>
    <property type="project" value="UniProtKB-UniRule"/>
</dbReference>
<dbReference type="InterPro" id="IPR006472">
    <property type="entry name" value="Citrate_lyase_asu"/>
</dbReference>
<name>A0A3G1KR95_FORW1</name>
<organism evidence="2 3">
    <name type="scientific">Formimonas warabiya</name>
    <dbReference type="NCBI Taxonomy" id="1761012"/>
    <lineage>
        <taxon>Bacteria</taxon>
        <taxon>Bacillati</taxon>
        <taxon>Bacillota</taxon>
        <taxon>Clostridia</taxon>
        <taxon>Eubacteriales</taxon>
        <taxon>Peptococcaceae</taxon>
        <taxon>Candidatus Formimonas</taxon>
    </lineage>
</organism>
<dbReference type="SUPFAM" id="SSF100950">
    <property type="entry name" value="NagB/RpiA/CoA transferase-like"/>
    <property type="match status" value="2"/>
</dbReference>
<accession>A0A3G1KR95</accession>
<dbReference type="RefSeq" id="WP_148134224.1">
    <property type="nucleotide sequence ID" value="NZ_CP017634.1"/>
</dbReference>
<keyword evidence="3" id="KW-1185">Reference proteome</keyword>
<dbReference type="GO" id="GO:0008814">
    <property type="term" value="F:citrate CoA-transferase activity"/>
    <property type="evidence" value="ECO:0007669"/>
    <property type="project" value="UniProtKB-UniRule"/>
</dbReference>
<comment type="catalytic activity">
    <reaction evidence="1">
        <text>citrate + acetyl-CoA = (3S)-citryl-CoA + acetate</text>
        <dbReference type="Rhea" id="RHEA:19405"/>
        <dbReference type="ChEBI" id="CHEBI:16947"/>
        <dbReference type="ChEBI" id="CHEBI:30089"/>
        <dbReference type="ChEBI" id="CHEBI:57288"/>
        <dbReference type="ChEBI" id="CHEBI:57321"/>
        <dbReference type="EC" id="2.8.3.10"/>
    </reaction>
</comment>
<dbReference type="Proteomes" id="UP000323521">
    <property type="component" value="Chromosome"/>
</dbReference>
<protein>
    <recommendedName>
        <fullName evidence="1">Citrate lyase alpha chain</fullName>
        <shortName evidence="1">Citrase alpha chain</shortName>
        <ecNumber evidence="1">2.8.3.10</ecNumber>
        <ecNumber evidence="1">4.1.3.6</ecNumber>
    </recommendedName>
    <alternativeName>
        <fullName evidence="1">Citrate (pro-3S)-lyase alpha chain</fullName>
    </alternativeName>
    <alternativeName>
        <fullName evidence="1">Citrate CoA-transferase subunit</fullName>
    </alternativeName>
</protein>
<keyword evidence="1" id="KW-0808">Transferase</keyword>
<dbReference type="PIRSF" id="PIRSF009451">
    <property type="entry name" value="Citrt_lyas_alpha"/>
    <property type="match status" value="1"/>
</dbReference>
<dbReference type="GO" id="GO:0005737">
    <property type="term" value="C:cytoplasm"/>
    <property type="evidence" value="ECO:0007669"/>
    <property type="project" value="UniProtKB-SubCell"/>
</dbReference>
<dbReference type="EMBL" id="CP017634">
    <property type="protein sequence ID" value="ATW24984.1"/>
    <property type="molecule type" value="Genomic_DNA"/>
</dbReference>
<dbReference type="GO" id="GO:0006084">
    <property type="term" value="P:acetyl-CoA metabolic process"/>
    <property type="evidence" value="ECO:0007669"/>
    <property type="project" value="UniProtKB-UniRule"/>
</dbReference>
<dbReference type="KEGG" id="fwa:DCMF_09540"/>
<gene>
    <name evidence="2" type="ORF">DCMF_09540</name>
</gene>
<proteinExistence type="predicted"/>
<dbReference type="OrthoDB" id="9767643at2"/>